<dbReference type="Gene3D" id="3.10.20.90">
    <property type="entry name" value="Phosphatidylinositol 3-kinase Catalytic Subunit, Chain A, domain 1"/>
    <property type="match status" value="1"/>
</dbReference>
<dbReference type="CDD" id="cd17039">
    <property type="entry name" value="Ubl_ubiquitin_like"/>
    <property type="match status" value="1"/>
</dbReference>
<dbReference type="InterPro" id="IPR000626">
    <property type="entry name" value="Ubiquitin-like_dom"/>
</dbReference>
<dbReference type="PROSITE" id="PS50030">
    <property type="entry name" value="UBA"/>
    <property type="match status" value="1"/>
</dbReference>
<proteinExistence type="predicted"/>
<gene>
    <name evidence="3" type="ORF">PPYR_06103</name>
</gene>
<dbReference type="EMBL" id="VVIM01000004">
    <property type="protein sequence ID" value="KAB0800363.1"/>
    <property type="molecule type" value="Genomic_DNA"/>
</dbReference>
<dbReference type="GO" id="GO:0031593">
    <property type="term" value="F:polyubiquitin modification-dependent protein binding"/>
    <property type="evidence" value="ECO:0007669"/>
    <property type="project" value="TreeGrafter"/>
</dbReference>
<dbReference type="InterPro" id="IPR015496">
    <property type="entry name" value="Ubiquilin"/>
</dbReference>
<evidence type="ECO:0000313" key="3">
    <source>
        <dbReference type="EMBL" id="KAB0800363.1"/>
    </source>
</evidence>
<dbReference type="OrthoDB" id="10016665at2759"/>
<dbReference type="SUPFAM" id="SSF46934">
    <property type="entry name" value="UBA-like"/>
    <property type="match status" value="1"/>
</dbReference>
<dbReference type="InterPro" id="IPR047878">
    <property type="entry name" value="UBL7_UBA"/>
</dbReference>
<dbReference type="InParanoid" id="A0A5N4ASV7"/>
<dbReference type="SMART" id="SM00165">
    <property type="entry name" value="UBA"/>
    <property type="match status" value="1"/>
</dbReference>
<dbReference type="SUPFAM" id="SSF54236">
    <property type="entry name" value="Ubiquitin-like"/>
    <property type="match status" value="1"/>
</dbReference>
<evidence type="ECO:0000259" key="1">
    <source>
        <dbReference type="PROSITE" id="PS50030"/>
    </source>
</evidence>
<evidence type="ECO:0000313" key="4">
    <source>
        <dbReference type="Proteomes" id="UP000327044"/>
    </source>
</evidence>
<reference evidence="3 4" key="1">
    <citation type="journal article" date="2018" name="Elife">
        <title>Firefly genomes illuminate parallel origins of bioluminescence in beetles.</title>
        <authorList>
            <person name="Fallon T.R."/>
            <person name="Lower S.E."/>
            <person name="Chang C.H."/>
            <person name="Bessho-Uehara M."/>
            <person name="Martin G.J."/>
            <person name="Bewick A.J."/>
            <person name="Behringer M."/>
            <person name="Debat H.J."/>
            <person name="Wong I."/>
            <person name="Day J.C."/>
            <person name="Suvorov A."/>
            <person name="Silva C.J."/>
            <person name="Stanger-Hall K.F."/>
            <person name="Hall D.W."/>
            <person name="Schmitz R.J."/>
            <person name="Nelson D.R."/>
            <person name="Lewis S.M."/>
            <person name="Shigenobu S."/>
            <person name="Bybee S.M."/>
            <person name="Larracuente A.M."/>
            <person name="Oba Y."/>
            <person name="Weng J.K."/>
        </authorList>
    </citation>
    <scope>NUCLEOTIDE SEQUENCE [LARGE SCALE GENOMIC DNA]</scope>
    <source>
        <strain evidence="3">1611_PpyrPB1</strain>
        <tissue evidence="3">Whole body</tissue>
    </source>
</reference>
<dbReference type="GO" id="GO:0006511">
    <property type="term" value="P:ubiquitin-dependent protein catabolic process"/>
    <property type="evidence" value="ECO:0007669"/>
    <property type="project" value="TreeGrafter"/>
</dbReference>
<dbReference type="InterPro" id="IPR029071">
    <property type="entry name" value="Ubiquitin-like_domsf"/>
</dbReference>
<dbReference type="GO" id="GO:0005829">
    <property type="term" value="C:cytosol"/>
    <property type="evidence" value="ECO:0007669"/>
    <property type="project" value="TreeGrafter"/>
</dbReference>
<dbReference type="AlphaFoldDB" id="A0A5N4ASV7"/>
<organism evidence="3 4">
    <name type="scientific">Photinus pyralis</name>
    <name type="common">Common eastern firefly</name>
    <name type="synonym">Lampyris pyralis</name>
    <dbReference type="NCBI Taxonomy" id="7054"/>
    <lineage>
        <taxon>Eukaryota</taxon>
        <taxon>Metazoa</taxon>
        <taxon>Ecdysozoa</taxon>
        <taxon>Arthropoda</taxon>
        <taxon>Hexapoda</taxon>
        <taxon>Insecta</taxon>
        <taxon>Pterygota</taxon>
        <taxon>Neoptera</taxon>
        <taxon>Endopterygota</taxon>
        <taxon>Coleoptera</taxon>
        <taxon>Polyphaga</taxon>
        <taxon>Elateriformia</taxon>
        <taxon>Elateroidea</taxon>
        <taxon>Lampyridae</taxon>
        <taxon>Lampyrinae</taxon>
        <taxon>Photinus</taxon>
    </lineage>
</organism>
<dbReference type="InterPro" id="IPR015940">
    <property type="entry name" value="UBA"/>
</dbReference>
<accession>A0A5N4ASV7</accession>
<dbReference type="Proteomes" id="UP000327044">
    <property type="component" value="Unassembled WGS sequence"/>
</dbReference>
<feature type="domain" description="Ubiquitin-like" evidence="2">
    <location>
        <begin position="5"/>
        <end position="80"/>
    </location>
</feature>
<evidence type="ECO:0000259" key="2">
    <source>
        <dbReference type="PROSITE" id="PS50053"/>
    </source>
</evidence>
<dbReference type="InterPro" id="IPR009060">
    <property type="entry name" value="UBA-like_sf"/>
</dbReference>
<dbReference type="Gene3D" id="1.10.8.10">
    <property type="entry name" value="DNA helicase RuvA subunit, C-terminal domain"/>
    <property type="match status" value="1"/>
</dbReference>
<sequence length="357" mass="38398">MCDNIVLGVRLQPNQYQRIKLDNINLDNNVGLVKDEAAKTLNVEKQRMELVYCGIILEDNSTLSSYGVKSGVTLHVLEKKVPVVHTKVKPISETDVQQLVVAFRSFLVCSGYRAALHKLSRPNVLDNIITSTPGLAEDPVAIAIIRDSELIMQLADPDTVRSIGESHPALIDAAHRIAAFVSKETQSTPFNTQASTSSGYSYSLEALSDDEDMESPNETAQEAAPLTRNSSYNAITAAQLAAAIANATTATYGLSSSPGNTSSTPTGGTNNIITSEMFSNAMQQAFALSQNQTPPTNRLGSPSVPEGFEAMTRRLQPQLQQMREMGLVNEVINIRALQTTSGDVQAAIELVLSGAFS</sequence>
<dbReference type="Pfam" id="PF00240">
    <property type="entry name" value="ubiquitin"/>
    <property type="match status" value="1"/>
</dbReference>
<comment type="caution">
    <text evidence="3">The sequence shown here is derived from an EMBL/GenBank/DDBJ whole genome shotgun (WGS) entry which is preliminary data.</text>
</comment>
<evidence type="ECO:0008006" key="5">
    <source>
        <dbReference type="Google" id="ProtNLM"/>
    </source>
</evidence>
<keyword evidence="4" id="KW-1185">Reference proteome</keyword>
<dbReference type="PANTHER" id="PTHR10677:SF25">
    <property type="entry name" value="UBIQUITIN-LIKE PROTEIN 7"/>
    <property type="match status" value="1"/>
</dbReference>
<protein>
    <recommendedName>
        <fullName evidence="5">Ubiquitin-like protein 7</fullName>
    </recommendedName>
</protein>
<dbReference type="CDD" id="cd14326">
    <property type="entry name" value="UBA_UBL7"/>
    <property type="match status" value="1"/>
</dbReference>
<dbReference type="PROSITE" id="PS50053">
    <property type="entry name" value="UBIQUITIN_2"/>
    <property type="match status" value="1"/>
</dbReference>
<dbReference type="PANTHER" id="PTHR10677">
    <property type="entry name" value="UBIQUILIN"/>
    <property type="match status" value="1"/>
</dbReference>
<feature type="domain" description="UBA" evidence="1">
    <location>
        <begin position="310"/>
        <end position="354"/>
    </location>
</feature>
<name>A0A5N4ASV7_PHOPY</name>